<evidence type="ECO:0000313" key="3">
    <source>
        <dbReference type="EMBL" id="QJA85311.1"/>
    </source>
</evidence>
<keyword evidence="1" id="KW-1133">Transmembrane helix</keyword>
<name>A0A6M3JHB0_9ZZZZ</name>
<accession>A0A6M3JHB0</accession>
<protein>
    <submittedName>
        <fullName evidence="2">Uncharacterized protein</fullName>
    </submittedName>
</protein>
<dbReference type="AlphaFoldDB" id="A0A6M3JHB0"/>
<feature type="transmembrane region" description="Helical" evidence="1">
    <location>
        <begin position="50"/>
        <end position="73"/>
    </location>
</feature>
<gene>
    <name evidence="2" type="ORF">MM415A04507_0008</name>
    <name evidence="3" type="ORF">MM415B02232_0010</name>
</gene>
<sequence>MRYVASQNGGMYRKAISGLLIISLSVGLLWHFSNIWRFGEYLIQEPNKVILIGETAFLVGILVFGLCEFIGALKND</sequence>
<keyword evidence="1" id="KW-0812">Transmembrane</keyword>
<organism evidence="2">
    <name type="scientific">viral metagenome</name>
    <dbReference type="NCBI Taxonomy" id="1070528"/>
    <lineage>
        <taxon>unclassified sequences</taxon>
        <taxon>metagenomes</taxon>
        <taxon>organismal metagenomes</taxon>
    </lineage>
</organism>
<dbReference type="EMBL" id="MT142567">
    <property type="protein sequence ID" value="QJA85311.1"/>
    <property type="molecule type" value="Genomic_DNA"/>
</dbReference>
<evidence type="ECO:0000313" key="2">
    <source>
        <dbReference type="EMBL" id="QJA69549.1"/>
    </source>
</evidence>
<keyword evidence="1" id="KW-0472">Membrane</keyword>
<reference evidence="2" key="1">
    <citation type="submission" date="2020-03" db="EMBL/GenBank/DDBJ databases">
        <title>The deep terrestrial virosphere.</title>
        <authorList>
            <person name="Holmfeldt K."/>
            <person name="Nilsson E."/>
            <person name="Simone D."/>
            <person name="Lopez-Fernandez M."/>
            <person name="Wu X."/>
            <person name="de Brujin I."/>
            <person name="Lundin D."/>
            <person name="Andersson A."/>
            <person name="Bertilsson S."/>
            <person name="Dopson M."/>
        </authorList>
    </citation>
    <scope>NUCLEOTIDE SEQUENCE</scope>
    <source>
        <strain evidence="2">MM415A04507</strain>
        <strain evidence="3">MM415B02232</strain>
    </source>
</reference>
<proteinExistence type="predicted"/>
<evidence type="ECO:0000256" key="1">
    <source>
        <dbReference type="SAM" id="Phobius"/>
    </source>
</evidence>
<dbReference type="EMBL" id="MT141715">
    <property type="protein sequence ID" value="QJA69549.1"/>
    <property type="molecule type" value="Genomic_DNA"/>
</dbReference>
<feature type="transmembrane region" description="Helical" evidence="1">
    <location>
        <begin position="12"/>
        <end position="30"/>
    </location>
</feature>